<name>A0ABX2F6F1_9PSEU</name>
<dbReference type="PROSITE" id="PS00041">
    <property type="entry name" value="HTH_ARAC_FAMILY_1"/>
    <property type="match status" value="1"/>
</dbReference>
<evidence type="ECO:0000313" key="5">
    <source>
        <dbReference type="EMBL" id="NRN66545.1"/>
    </source>
</evidence>
<dbReference type="Gene3D" id="1.10.10.60">
    <property type="entry name" value="Homeodomain-like"/>
    <property type="match status" value="2"/>
</dbReference>
<evidence type="ECO:0000313" key="6">
    <source>
        <dbReference type="Proteomes" id="UP000763557"/>
    </source>
</evidence>
<keyword evidence="3" id="KW-0804">Transcription</keyword>
<proteinExistence type="predicted"/>
<dbReference type="SMART" id="SM00342">
    <property type="entry name" value="HTH_ARAC"/>
    <property type="match status" value="1"/>
</dbReference>
<keyword evidence="2 5" id="KW-0238">DNA-binding</keyword>
<reference evidence="5 6" key="1">
    <citation type="submission" date="2020-01" db="EMBL/GenBank/DDBJ databases">
        <title>Kibdelosporangium persica a novel Actinomycetes from a hot desert in Iran.</title>
        <authorList>
            <person name="Safaei N."/>
            <person name="Zaburannyi N."/>
            <person name="Mueller R."/>
            <person name="Wink J."/>
        </authorList>
    </citation>
    <scope>NUCLEOTIDE SEQUENCE [LARGE SCALE GENOMIC DNA]</scope>
    <source>
        <strain evidence="5 6">4NS15</strain>
    </source>
</reference>
<dbReference type="EMBL" id="JAAATY010000010">
    <property type="protein sequence ID" value="NRN66545.1"/>
    <property type="molecule type" value="Genomic_DNA"/>
</dbReference>
<dbReference type="InterPro" id="IPR050204">
    <property type="entry name" value="AraC_XylS_family_regulators"/>
</dbReference>
<evidence type="ECO:0000256" key="3">
    <source>
        <dbReference type="ARBA" id="ARBA00023163"/>
    </source>
</evidence>
<sequence>MDDRPLPETCCPEQPTLWIQPGQATYLGPSFDLGPHSGSVHCFALGIDAPFELHAADIGEQRVRSAFIPARTRHQIIARTGRMLFSYSLSNNARELMAVRTKTVAYNHRDERALIQSVRTAPAPLRLTTETKLDERIRAAMRALRADPDLSAATLAAKTHLSTSRFLHLFTENAGTTLRRYRMWTRMTRVAAAISTGANLTTAATDAGFASANHFSDTFRTMFGLTASTLLAVGTRIVTQRSAEAAG</sequence>
<dbReference type="InterPro" id="IPR018062">
    <property type="entry name" value="HTH_AraC-typ_CS"/>
</dbReference>
<accession>A0ABX2F6F1</accession>
<organism evidence="5 6">
    <name type="scientific">Kibdelosporangium persicum</name>
    <dbReference type="NCBI Taxonomy" id="2698649"/>
    <lineage>
        <taxon>Bacteria</taxon>
        <taxon>Bacillati</taxon>
        <taxon>Actinomycetota</taxon>
        <taxon>Actinomycetes</taxon>
        <taxon>Pseudonocardiales</taxon>
        <taxon>Pseudonocardiaceae</taxon>
        <taxon>Kibdelosporangium</taxon>
    </lineage>
</organism>
<dbReference type="InterPro" id="IPR018060">
    <property type="entry name" value="HTH_AraC"/>
</dbReference>
<comment type="caution">
    <text evidence="5">The sequence shown here is derived from an EMBL/GenBank/DDBJ whole genome shotgun (WGS) entry which is preliminary data.</text>
</comment>
<protein>
    <submittedName>
        <fullName evidence="5">DNA-binding transcriptional regulator AraC</fullName>
    </submittedName>
</protein>
<dbReference type="Proteomes" id="UP000763557">
    <property type="component" value="Unassembled WGS sequence"/>
</dbReference>
<evidence type="ECO:0000256" key="1">
    <source>
        <dbReference type="ARBA" id="ARBA00023015"/>
    </source>
</evidence>
<evidence type="ECO:0000256" key="2">
    <source>
        <dbReference type="ARBA" id="ARBA00023125"/>
    </source>
</evidence>
<dbReference type="PROSITE" id="PS01124">
    <property type="entry name" value="HTH_ARAC_FAMILY_2"/>
    <property type="match status" value="1"/>
</dbReference>
<gene>
    <name evidence="5" type="ORF">GC106_37700</name>
</gene>
<dbReference type="GO" id="GO:0003677">
    <property type="term" value="F:DNA binding"/>
    <property type="evidence" value="ECO:0007669"/>
    <property type="project" value="UniProtKB-KW"/>
</dbReference>
<keyword evidence="1" id="KW-0805">Transcription regulation</keyword>
<keyword evidence="6" id="KW-1185">Reference proteome</keyword>
<dbReference type="PANTHER" id="PTHR46796">
    <property type="entry name" value="HTH-TYPE TRANSCRIPTIONAL ACTIVATOR RHAS-RELATED"/>
    <property type="match status" value="1"/>
</dbReference>
<dbReference type="Pfam" id="PF12833">
    <property type="entry name" value="HTH_18"/>
    <property type="match status" value="1"/>
</dbReference>
<feature type="domain" description="HTH araC/xylS-type" evidence="4">
    <location>
        <begin position="135"/>
        <end position="233"/>
    </location>
</feature>
<evidence type="ECO:0000259" key="4">
    <source>
        <dbReference type="PROSITE" id="PS01124"/>
    </source>
</evidence>
<dbReference type="RefSeq" id="WP_312872748.1">
    <property type="nucleotide sequence ID" value="NZ_CBCSGW010000003.1"/>
</dbReference>